<gene>
    <name evidence="2" type="ORF">LFA_pA0249</name>
</gene>
<evidence type="ECO:0000313" key="2">
    <source>
        <dbReference type="EMBL" id="CEG59346.1"/>
    </source>
</evidence>
<feature type="signal peptide" evidence="1">
    <location>
        <begin position="1"/>
        <end position="22"/>
    </location>
</feature>
<accession>A0A098GD12</accession>
<dbReference type="KEGG" id="lfa:LFA_pA0249"/>
<dbReference type="Proteomes" id="UP000032430">
    <property type="component" value="Plasmid II"/>
</dbReference>
<keyword evidence="1" id="KW-0732">Signal</keyword>
<dbReference type="RefSeq" id="WP_084602260.1">
    <property type="nucleotide sequence ID" value="NZ_LN614828.1"/>
</dbReference>
<reference evidence="3" key="1">
    <citation type="submission" date="2014-09" db="EMBL/GenBank/DDBJ databases">
        <authorList>
            <person name="Gomez-Valero L."/>
        </authorList>
    </citation>
    <scope>NUCLEOTIDE SEQUENCE [LARGE SCALE GENOMIC DNA]</scope>
    <source>
        <strain evidence="3">ATCC700992</strain>
        <plasmid evidence="3">LLAP10_pA</plasmid>
    </source>
</reference>
<evidence type="ECO:0000313" key="3">
    <source>
        <dbReference type="Proteomes" id="UP000032430"/>
    </source>
</evidence>
<name>A0A098GD12_9GAMM</name>
<dbReference type="EMBL" id="LN614828">
    <property type="protein sequence ID" value="CEG59346.1"/>
    <property type="molecule type" value="Genomic_DNA"/>
</dbReference>
<keyword evidence="3" id="KW-1185">Reference proteome</keyword>
<feature type="chain" id="PRO_5001942407" evidence="1">
    <location>
        <begin position="23"/>
        <end position="114"/>
    </location>
</feature>
<dbReference type="HOGENOM" id="CLU_2117956_0_0_6"/>
<organism evidence="2 3">
    <name type="scientific">Legionella fallonii LLAP-10</name>
    <dbReference type="NCBI Taxonomy" id="1212491"/>
    <lineage>
        <taxon>Bacteria</taxon>
        <taxon>Pseudomonadati</taxon>
        <taxon>Pseudomonadota</taxon>
        <taxon>Gammaproteobacteria</taxon>
        <taxon>Legionellales</taxon>
        <taxon>Legionellaceae</taxon>
        <taxon>Legionella</taxon>
    </lineage>
</organism>
<proteinExistence type="predicted"/>
<evidence type="ECO:0000256" key="1">
    <source>
        <dbReference type="SAM" id="SignalP"/>
    </source>
</evidence>
<keyword evidence="2" id="KW-0614">Plasmid</keyword>
<dbReference type="OrthoDB" id="5643609at2"/>
<sequence length="114" mass="12913">MNAIKIVMLSMTFLVGSGVTYAEPETGIENNVKLNQVLTANVPMNEEQDVEYFKHLFINGGLYEFLLALNTEVPELSKTAEYVALYKKLDLTNQMLSQILVELKKNNQLLSQKE</sequence>
<geneLocation type="plasmid" evidence="3">
    <name>LLAP10_pA</name>
</geneLocation>
<protein>
    <submittedName>
        <fullName evidence="2">Uncharacterized protein</fullName>
    </submittedName>
</protein>
<dbReference type="AlphaFoldDB" id="A0A098GD12"/>